<name>Q5N798_ORYSJ</name>
<feature type="compositionally biased region" description="Low complexity" evidence="1">
    <location>
        <begin position="27"/>
        <end position="41"/>
    </location>
</feature>
<organism evidence="2">
    <name type="scientific">Oryza sativa subsp. japonica</name>
    <name type="common">Rice</name>
    <dbReference type="NCBI Taxonomy" id="39947"/>
    <lineage>
        <taxon>Eukaryota</taxon>
        <taxon>Viridiplantae</taxon>
        <taxon>Streptophyta</taxon>
        <taxon>Embryophyta</taxon>
        <taxon>Tracheophyta</taxon>
        <taxon>Spermatophyta</taxon>
        <taxon>Magnoliopsida</taxon>
        <taxon>Liliopsida</taxon>
        <taxon>Poales</taxon>
        <taxon>Poaceae</taxon>
        <taxon>BOP clade</taxon>
        <taxon>Oryzoideae</taxon>
        <taxon>Oryzeae</taxon>
        <taxon>Oryzinae</taxon>
        <taxon>Oryza</taxon>
        <taxon>Oryza sativa</taxon>
    </lineage>
</organism>
<sequence>MRAPPLLLTPAARQAPHPPLPPSNRHTPPGAASATSSTSTPSRERCSSRRPRPSWRPPTCLLSSAPRLRRPPHRPLTSTASSPRAAARRAIPSPWAEEMGPTTRAQLLPHYLCPPAPTHTQLLPSLPPPNRPWREEERGREVERRGEEEANMRGPRWVSCHIGQNLSQNHRGI</sequence>
<feature type="region of interest" description="Disordered" evidence="1">
    <location>
        <begin position="1"/>
        <end position="156"/>
    </location>
</feature>
<accession>Q5N798</accession>
<evidence type="ECO:0000313" key="2">
    <source>
        <dbReference type="EMBL" id="BAD81830.1"/>
    </source>
</evidence>
<evidence type="ECO:0000256" key="1">
    <source>
        <dbReference type="SAM" id="MobiDB-lite"/>
    </source>
</evidence>
<feature type="compositionally biased region" description="Low complexity" evidence="1">
    <location>
        <begin position="80"/>
        <end position="96"/>
    </location>
</feature>
<dbReference type="AlphaFoldDB" id="Q5N798"/>
<feature type="compositionally biased region" description="Low complexity" evidence="1">
    <location>
        <begin position="57"/>
        <end position="66"/>
    </location>
</feature>
<gene>
    <name evidence="2" type="ORF">P0446B05.33</name>
</gene>
<feature type="compositionally biased region" description="Basic and acidic residues" evidence="1">
    <location>
        <begin position="132"/>
        <end position="151"/>
    </location>
</feature>
<dbReference type="EMBL" id="AP003251">
    <property type="protein sequence ID" value="BAD81830.1"/>
    <property type="molecule type" value="Genomic_DNA"/>
</dbReference>
<dbReference type="Proteomes" id="UP000817658">
    <property type="component" value="Chromosome 1"/>
</dbReference>
<reference evidence="2" key="1">
    <citation type="journal article" date="2002" name="Nature">
        <title>The genome sequence and structure of rice chromosome 1.</title>
        <authorList>
            <person name="Sasaki T."/>
            <person name="Matsumoto T."/>
            <person name="Yamamoto K."/>
            <person name="Sakata K."/>
            <person name="Baba T."/>
            <person name="Katayose Y."/>
            <person name="Wu J."/>
            <person name="Niimura Y."/>
            <person name="Cheng Z."/>
            <person name="Nagamura Y."/>
            <person name="Antonio B.A."/>
            <person name="Kanamori H."/>
            <person name="Hosokawa S."/>
            <person name="Masukawa M."/>
            <person name="Arikawa K."/>
            <person name="Chiden Y."/>
            <person name="Hayashi M."/>
            <person name="Okamoto M."/>
            <person name="Ando T."/>
            <person name="Aoki H."/>
            <person name="Arita K."/>
            <person name="Hamada M."/>
            <person name="Harada C."/>
            <person name="Hijishita S."/>
            <person name="Honda M."/>
            <person name="Ichikawa Y."/>
            <person name="Idonuma A."/>
            <person name="Iijima M."/>
            <person name="Ikeda M."/>
            <person name="Ikeno M."/>
            <person name="Itoh S."/>
            <person name="Itoh T."/>
            <person name="Itoh Y."/>
            <person name="Itoh Y."/>
            <person name="Iwabuchi A."/>
            <person name="Kamiya K."/>
            <person name="Karasawa W."/>
            <person name="Katagiri S."/>
            <person name="Kikuta A."/>
            <person name="Kobayashi N."/>
            <person name="Kono I."/>
            <person name="Machita K."/>
            <person name="Maehara T."/>
            <person name="Mizuno H."/>
            <person name="Mizubayashi T."/>
            <person name="Mukai Y."/>
            <person name="Nagasaki H."/>
            <person name="Nakashima M."/>
            <person name="Nakama Y."/>
            <person name="Nakamichi Y."/>
            <person name="Nakamura M."/>
            <person name="Namiki N."/>
            <person name="Negishi M."/>
            <person name="Ohta I."/>
            <person name="Ono N."/>
            <person name="Saji S."/>
            <person name="Sakai K."/>
            <person name="Shibata M."/>
            <person name="Shimokawa T."/>
            <person name="Shomura A."/>
            <person name="Song J."/>
            <person name="Takazaki Y."/>
            <person name="Terasawa K."/>
            <person name="Tsuji K."/>
            <person name="Waki K."/>
            <person name="Yamagata H."/>
            <person name="Yamane H."/>
            <person name="Yoshiki S."/>
            <person name="Yoshihara R."/>
            <person name="Yukawa K."/>
            <person name="Zhong H."/>
            <person name="Iwama H."/>
            <person name="Endo T."/>
            <person name="Ito H."/>
            <person name="Hahn J.H."/>
            <person name="Kim H.I."/>
            <person name="Eun M.Y."/>
            <person name="Yano M."/>
            <person name="Jiang J."/>
            <person name="Gojobori T."/>
        </authorList>
    </citation>
    <scope>NUCLEOTIDE SEQUENCE</scope>
</reference>
<proteinExistence type="predicted"/>
<protein>
    <submittedName>
        <fullName evidence="2">Uncharacterized protein</fullName>
    </submittedName>
</protein>